<evidence type="ECO:0000313" key="3">
    <source>
        <dbReference type="Proteomes" id="UP000717696"/>
    </source>
</evidence>
<accession>A0A9P9FI09</accession>
<gene>
    <name evidence="2" type="ORF">B0J13DRAFT_4107</name>
</gene>
<organism evidence="2 3">
    <name type="scientific">Dactylonectria estremocensis</name>
    <dbReference type="NCBI Taxonomy" id="1079267"/>
    <lineage>
        <taxon>Eukaryota</taxon>
        <taxon>Fungi</taxon>
        <taxon>Dikarya</taxon>
        <taxon>Ascomycota</taxon>
        <taxon>Pezizomycotina</taxon>
        <taxon>Sordariomycetes</taxon>
        <taxon>Hypocreomycetidae</taxon>
        <taxon>Hypocreales</taxon>
        <taxon>Nectriaceae</taxon>
        <taxon>Dactylonectria</taxon>
    </lineage>
</organism>
<dbReference type="AlphaFoldDB" id="A0A9P9FI09"/>
<feature type="compositionally biased region" description="Polar residues" evidence="1">
    <location>
        <begin position="147"/>
        <end position="160"/>
    </location>
</feature>
<protein>
    <submittedName>
        <fullName evidence="2">Uncharacterized protein</fullName>
    </submittedName>
</protein>
<name>A0A9P9FI09_9HYPO</name>
<comment type="caution">
    <text evidence="2">The sequence shown here is derived from an EMBL/GenBank/DDBJ whole genome shotgun (WGS) entry which is preliminary data.</text>
</comment>
<dbReference type="EMBL" id="JAGMUU010000001">
    <property type="protein sequence ID" value="KAH7162237.1"/>
    <property type="molecule type" value="Genomic_DNA"/>
</dbReference>
<feature type="region of interest" description="Disordered" evidence="1">
    <location>
        <begin position="143"/>
        <end position="173"/>
    </location>
</feature>
<proteinExistence type="predicted"/>
<sequence>MAKRRVVRAAASLHGEAQAAVRSPSSLSAMGYKLLAWSSKTDVDGELVQSHKEKEKLSILGSDLPLPAFRGDEQATRISVSRRRTRKAGHREVSSARSTVFRGQTLLILRLWPIVLPSYVQTKTTPPPDTKATRSRSQILVPPAKISQGQAKTSHVQLASQAAKPIHQRLLPR</sequence>
<evidence type="ECO:0000256" key="1">
    <source>
        <dbReference type="SAM" id="MobiDB-lite"/>
    </source>
</evidence>
<reference evidence="2" key="1">
    <citation type="journal article" date="2021" name="Nat. Commun.">
        <title>Genetic determinants of endophytism in the Arabidopsis root mycobiome.</title>
        <authorList>
            <person name="Mesny F."/>
            <person name="Miyauchi S."/>
            <person name="Thiergart T."/>
            <person name="Pickel B."/>
            <person name="Atanasova L."/>
            <person name="Karlsson M."/>
            <person name="Huettel B."/>
            <person name="Barry K.W."/>
            <person name="Haridas S."/>
            <person name="Chen C."/>
            <person name="Bauer D."/>
            <person name="Andreopoulos W."/>
            <person name="Pangilinan J."/>
            <person name="LaButti K."/>
            <person name="Riley R."/>
            <person name="Lipzen A."/>
            <person name="Clum A."/>
            <person name="Drula E."/>
            <person name="Henrissat B."/>
            <person name="Kohler A."/>
            <person name="Grigoriev I.V."/>
            <person name="Martin F.M."/>
            <person name="Hacquard S."/>
        </authorList>
    </citation>
    <scope>NUCLEOTIDE SEQUENCE</scope>
    <source>
        <strain evidence="2">MPI-CAGE-AT-0021</strain>
    </source>
</reference>
<evidence type="ECO:0000313" key="2">
    <source>
        <dbReference type="EMBL" id="KAH7162237.1"/>
    </source>
</evidence>
<keyword evidence="3" id="KW-1185">Reference proteome</keyword>
<dbReference type="Proteomes" id="UP000717696">
    <property type="component" value="Unassembled WGS sequence"/>
</dbReference>